<feature type="non-terminal residue" evidence="3">
    <location>
        <position position="1"/>
    </location>
</feature>
<dbReference type="InterPro" id="IPR000859">
    <property type="entry name" value="CUB_dom"/>
</dbReference>
<organism evidence="3">
    <name type="scientific">Dendroctonus ponderosae</name>
    <name type="common">Mountain pine beetle</name>
    <dbReference type="NCBI Taxonomy" id="77166"/>
    <lineage>
        <taxon>Eukaryota</taxon>
        <taxon>Metazoa</taxon>
        <taxon>Ecdysozoa</taxon>
        <taxon>Arthropoda</taxon>
        <taxon>Hexapoda</taxon>
        <taxon>Insecta</taxon>
        <taxon>Pterygota</taxon>
        <taxon>Neoptera</taxon>
        <taxon>Endopterygota</taxon>
        <taxon>Coleoptera</taxon>
        <taxon>Polyphaga</taxon>
        <taxon>Cucujiformia</taxon>
        <taxon>Curculionidae</taxon>
        <taxon>Scolytinae</taxon>
        <taxon>Dendroctonus</taxon>
    </lineage>
</organism>
<evidence type="ECO:0000256" key="2">
    <source>
        <dbReference type="PROSITE-ProRule" id="PRU00124"/>
    </source>
</evidence>
<sequence length="456" mass="51619">IQNKATEVAYFSRTRSAHLTFYFLGDFGHAFTLEFSAIRNQLVFDGFPTMSRMNNNSQFITSPFFPQLYPADLSTEYVIKCHSKIPCRINLIFTDFLMGYSSILEFFDWNGQRLYVISGNIFRPSVIVSSGPSLVVRFYANGASNLGFKASYGFTLGNLDDLVMRSNTDCGGQVNNLGGGITMMNMTVEGPKFYDCLWIIQIPSSFLHRKTHLYVKVVKFTDFAGPTKLIMRKGVTSNEAVIETLKYPPGAFEKSTKTEHVVSIKEGFYVSLRGLFKAESRVAIVYAAFNYKDCFSGLDFLCQNMRCISALLNCDGFDHCGDNSDESPTCSEDPKDHRDFSKIPNFRFPKAEPYSDLTMATAVFLLCTFGLIGIIIAMTLLLYRVNMRTRHHRQIQDHIETIHAILEEGVGEIEEDIIIADEPPDYEHPPEYSDVFQYIRKVACGSRQKNRPVNLS</sequence>
<evidence type="ECO:0000313" key="3">
    <source>
        <dbReference type="EMBL" id="ENN75484.1"/>
    </source>
</evidence>
<dbReference type="InterPro" id="IPR036055">
    <property type="entry name" value="LDL_receptor-like_sf"/>
</dbReference>
<dbReference type="Pfam" id="PF00057">
    <property type="entry name" value="Ldl_recept_a"/>
    <property type="match status" value="1"/>
</dbReference>
<accession>N6T5L0</accession>
<dbReference type="SMART" id="SM00192">
    <property type="entry name" value="LDLa"/>
    <property type="match status" value="1"/>
</dbReference>
<dbReference type="CDD" id="cd00112">
    <property type="entry name" value="LDLa"/>
    <property type="match status" value="1"/>
</dbReference>
<dbReference type="InterPro" id="IPR042333">
    <property type="entry name" value="LRAD2/Mig-13-like"/>
</dbReference>
<dbReference type="InterPro" id="IPR002172">
    <property type="entry name" value="LDrepeatLR_classA_rpt"/>
</dbReference>
<dbReference type="OMA" id="CIWIIRK"/>
<dbReference type="PROSITE" id="PS01180">
    <property type="entry name" value="CUB"/>
    <property type="match status" value="1"/>
</dbReference>
<comment type="caution">
    <text evidence="2">Lacks conserved residue(s) required for the propagation of feature annotation.</text>
</comment>
<dbReference type="Gene3D" id="4.10.400.10">
    <property type="entry name" value="Low-density Lipoprotein Receptor"/>
    <property type="match status" value="1"/>
</dbReference>
<dbReference type="SMART" id="SM00042">
    <property type="entry name" value="CUB"/>
    <property type="match status" value="1"/>
</dbReference>
<dbReference type="PROSITE" id="PS50068">
    <property type="entry name" value="LDLRA_2"/>
    <property type="match status" value="1"/>
</dbReference>
<reference evidence="3" key="1">
    <citation type="journal article" date="2013" name="Genome Biol.">
        <title>Draft genome of the mountain pine beetle, Dendroctonus ponderosae Hopkins, a major forest pest.</title>
        <authorList>
            <person name="Keeling C.I."/>
            <person name="Yuen M.M."/>
            <person name="Liao N.Y."/>
            <person name="Docking T.R."/>
            <person name="Chan S.K."/>
            <person name="Taylor G.A."/>
            <person name="Palmquist D.L."/>
            <person name="Jackman S.D."/>
            <person name="Nguyen A."/>
            <person name="Li M."/>
            <person name="Henderson H."/>
            <person name="Janes J.K."/>
            <person name="Zhao Y."/>
            <person name="Pandoh P."/>
            <person name="Moore R."/>
            <person name="Sperling F.A."/>
            <person name="Huber D.P."/>
            <person name="Birol I."/>
            <person name="Jones S.J."/>
            <person name="Bohlmann J."/>
        </authorList>
    </citation>
    <scope>NUCLEOTIDE SEQUENCE</scope>
</reference>
<dbReference type="SUPFAM" id="SSF49854">
    <property type="entry name" value="Spermadhesin, CUB domain"/>
    <property type="match status" value="1"/>
</dbReference>
<gene>
    <name evidence="3" type="ORF">YQE_08033</name>
</gene>
<name>N6T5L0_DENPD</name>
<dbReference type="AlphaFoldDB" id="N6T5L0"/>
<keyword evidence="1 2" id="KW-1015">Disulfide bond</keyword>
<dbReference type="EMBL" id="KB741014">
    <property type="protein sequence ID" value="ENN75484.1"/>
    <property type="molecule type" value="Genomic_DNA"/>
</dbReference>
<dbReference type="SUPFAM" id="SSF57424">
    <property type="entry name" value="LDL receptor-like module"/>
    <property type="match status" value="1"/>
</dbReference>
<protein>
    <submittedName>
        <fullName evidence="3">Uncharacterized protein</fullName>
    </submittedName>
</protein>
<dbReference type="CDD" id="cd00041">
    <property type="entry name" value="CUB"/>
    <property type="match status" value="1"/>
</dbReference>
<dbReference type="Gene3D" id="2.60.120.290">
    <property type="entry name" value="Spermadhesin, CUB domain"/>
    <property type="match status" value="1"/>
</dbReference>
<feature type="disulfide bond" evidence="2">
    <location>
        <begin position="302"/>
        <end position="320"/>
    </location>
</feature>
<dbReference type="PANTHER" id="PTHR24652">
    <property type="entry name" value="LOW-DENSITY LIPOPROTEIN RECEPTOR CLASS A DOMAIN-CONTAINING PROTEIN 2"/>
    <property type="match status" value="1"/>
</dbReference>
<dbReference type="InterPro" id="IPR035914">
    <property type="entry name" value="Sperma_CUB_dom_sf"/>
</dbReference>
<evidence type="ECO:0000256" key="1">
    <source>
        <dbReference type="ARBA" id="ARBA00023157"/>
    </source>
</evidence>
<dbReference type="PROSITE" id="PS01209">
    <property type="entry name" value="LDLRA_1"/>
    <property type="match status" value="1"/>
</dbReference>
<dbReference type="HOGENOM" id="CLU_726803_0_0_1"/>
<dbReference type="OrthoDB" id="19606at2759"/>
<dbReference type="InterPro" id="IPR023415">
    <property type="entry name" value="LDLR_class-A_CS"/>
</dbReference>
<proteinExistence type="predicted"/>